<evidence type="ECO:0000256" key="2">
    <source>
        <dbReference type="ARBA" id="ARBA00023002"/>
    </source>
</evidence>
<evidence type="ECO:0000256" key="3">
    <source>
        <dbReference type="RuleBase" id="RU000363"/>
    </source>
</evidence>
<evidence type="ECO:0000256" key="1">
    <source>
        <dbReference type="ARBA" id="ARBA00006484"/>
    </source>
</evidence>
<organism evidence="4 5">
    <name type="scientific">Acetobacter farinalis</name>
    <dbReference type="NCBI Taxonomy" id="1260984"/>
    <lineage>
        <taxon>Bacteria</taxon>
        <taxon>Pseudomonadati</taxon>
        <taxon>Pseudomonadota</taxon>
        <taxon>Alphaproteobacteria</taxon>
        <taxon>Acetobacterales</taxon>
        <taxon>Acetobacteraceae</taxon>
        <taxon>Acetobacter</taxon>
    </lineage>
</organism>
<evidence type="ECO:0000313" key="5">
    <source>
        <dbReference type="Proteomes" id="UP001526446"/>
    </source>
</evidence>
<dbReference type="InterPro" id="IPR036291">
    <property type="entry name" value="NAD(P)-bd_dom_sf"/>
</dbReference>
<keyword evidence="5" id="KW-1185">Reference proteome</keyword>
<dbReference type="PRINTS" id="PR00080">
    <property type="entry name" value="SDRFAMILY"/>
</dbReference>
<dbReference type="Gene3D" id="3.40.50.720">
    <property type="entry name" value="NAD(P)-binding Rossmann-like Domain"/>
    <property type="match status" value="1"/>
</dbReference>
<comment type="caution">
    <text evidence="4">The sequence shown here is derived from an EMBL/GenBank/DDBJ whole genome shotgun (WGS) entry which is preliminary data.</text>
</comment>
<dbReference type="PROSITE" id="PS00061">
    <property type="entry name" value="ADH_SHORT"/>
    <property type="match status" value="1"/>
</dbReference>
<name>A0ABT3Q3Z6_9PROT</name>
<accession>A0ABT3Q3Z6</accession>
<dbReference type="EMBL" id="JAPIUX010000001">
    <property type="protein sequence ID" value="MCX2560006.1"/>
    <property type="molecule type" value="Genomic_DNA"/>
</dbReference>
<dbReference type="PANTHER" id="PTHR44196:SF1">
    <property type="entry name" value="DEHYDROGENASE_REDUCTASE SDR FAMILY MEMBER 7B"/>
    <property type="match status" value="1"/>
</dbReference>
<dbReference type="Proteomes" id="UP001526446">
    <property type="component" value="Unassembled WGS sequence"/>
</dbReference>
<dbReference type="InterPro" id="IPR002347">
    <property type="entry name" value="SDR_fam"/>
</dbReference>
<dbReference type="InterPro" id="IPR020904">
    <property type="entry name" value="Sc_DH/Rdtase_CS"/>
</dbReference>
<evidence type="ECO:0000313" key="4">
    <source>
        <dbReference type="EMBL" id="MCX2560006.1"/>
    </source>
</evidence>
<dbReference type="Pfam" id="PF00106">
    <property type="entry name" value="adh_short"/>
    <property type="match status" value="1"/>
</dbReference>
<keyword evidence="2" id="KW-0560">Oxidoreductase</keyword>
<comment type="similarity">
    <text evidence="1 3">Belongs to the short-chain dehydrogenases/reductases (SDR) family.</text>
</comment>
<protein>
    <submittedName>
        <fullName evidence="4">SDR family NAD(P)-dependent oxidoreductase</fullName>
    </submittedName>
</protein>
<dbReference type="SUPFAM" id="SSF51735">
    <property type="entry name" value="NAD(P)-binding Rossmann-fold domains"/>
    <property type="match status" value="1"/>
</dbReference>
<gene>
    <name evidence="4" type="ORF">OQ252_01130</name>
</gene>
<reference evidence="4 5" key="1">
    <citation type="submission" date="2022-11" db="EMBL/GenBank/DDBJ databases">
        <title>Genome sequencing of Acetobacter type strain.</title>
        <authorList>
            <person name="Heo J."/>
            <person name="Lee D."/>
            <person name="Han B.-H."/>
            <person name="Hong S.-B."/>
            <person name="Kwon S.-W."/>
        </authorList>
    </citation>
    <scope>NUCLEOTIDE SEQUENCE [LARGE SCALE GENOMIC DNA]</scope>
    <source>
        <strain evidence="4 5">KACC 21251</strain>
    </source>
</reference>
<proteinExistence type="inferred from homology"/>
<dbReference type="PRINTS" id="PR00081">
    <property type="entry name" value="GDHRDH"/>
</dbReference>
<dbReference type="PANTHER" id="PTHR44196">
    <property type="entry name" value="DEHYDROGENASE/REDUCTASE SDR FAMILY MEMBER 7B"/>
    <property type="match status" value="1"/>
</dbReference>
<sequence>MLAKRMNGFARVTIPDYLRSSARPLALVTGAAGGIGVPLVTRLVAAGYHVLALSLSGGGEGQPFVTPLACDLTKPEQIEQVVAQVVALGRPVQALVHCAGVIVPQRMGGGDTASVSSQIMVNLEAPILLTMRLLPHIPSGGHVVFVNSMAALVPLEGSSIYTASKFGLRGFALSLAQDVRKSGIHVSSVFPGAVDTPMLRREIESGGSPLNFVTAPATADGIACLVMGLLRRPRAEVFCPSGGDGILAQLMLMMPRVWRLILPILLKKGRKGLQKYLAGQKR</sequence>
<dbReference type="RefSeq" id="WP_242007137.1">
    <property type="nucleotide sequence ID" value="NZ_JAPIUX010000001.1"/>
</dbReference>